<proteinExistence type="predicted"/>
<dbReference type="EMBL" id="MU003500">
    <property type="protein sequence ID" value="KAF2473101.1"/>
    <property type="molecule type" value="Genomic_DNA"/>
</dbReference>
<gene>
    <name evidence="1" type="ORF">BDR25DRAFT_312236</name>
</gene>
<comment type="caution">
    <text evidence="1">The sequence shown here is derived from an EMBL/GenBank/DDBJ whole genome shotgun (WGS) entry which is preliminary data.</text>
</comment>
<name>A0ACB6R1P7_9PLEO</name>
<reference evidence="1" key="1">
    <citation type="journal article" date="2020" name="Stud. Mycol.">
        <title>101 Dothideomycetes genomes: a test case for predicting lifestyles and emergence of pathogens.</title>
        <authorList>
            <person name="Haridas S."/>
            <person name="Albert R."/>
            <person name="Binder M."/>
            <person name="Bloem J."/>
            <person name="Labutti K."/>
            <person name="Salamov A."/>
            <person name="Andreopoulos B."/>
            <person name="Baker S."/>
            <person name="Barry K."/>
            <person name="Bills G."/>
            <person name="Bluhm B."/>
            <person name="Cannon C."/>
            <person name="Castanera R."/>
            <person name="Culley D."/>
            <person name="Daum C."/>
            <person name="Ezra D."/>
            <person name="Gonzalez J."/>
            <person name="Henrissat B."/>
            <person name="Kuo A."/>
            <person name="Liang C."/>
            <person name="Lipzen A."/>
            <person name="Lutzoni F."/>
            <person name="Magnuson J."/>
            <person name="Mondo S."/>
            <person name="Nolan M."/>
            <person name="Ohm R."/>
            <person name="Pangilinan J."/>
            <person name="Park H.-J."/>
            <person name="Ramirez L."/>
            <person name="Alfaro M."/>
            <person name="Sun H."/>
            <person name="Tritt A."/>
            <person name="Yoshinaga Y."/>
            <person name="Zwiers L.-H."/>
            <person name="Turgeon B."/>
            <person name="Goodwin S."/>
            <person name="Spatafora J."/>
            <person name="Crous P."/>
            <person name="Grigoriev I."/>
        </authorList>
    </citation>
    <scope>NUCLEOTIDE SEQUENCE</scope>
    <source>
        <strain evidence="1">ATCC 200398</strain>
    </source>
</reference>
<organism evidence="1 2">
    <name type="scientific">Lindgomyces ingoldianus</name>
    <dbReference type="NCBI Taxonomy" id="673940"/>
    <lineage>
        <taxon>Eukaryota</taxon>
        <taxon>Fungi</taxon>
        <taxon>Dikarya</taxon>
        <taxon>Ascomycota</taxon>
        <taxon>Pezizomycotina</taxon>
        <taxon>Dothideomycetes</taxon>
        <taxon>Pleosporomycetidae</taxon>
        <taxon>Pleosporales</taxon>
        <taxon>Lindgomycetaceae</taxon>
        <taxon>Lindgomyces</taxon>
    </lineage>
</organism>
<evidence type="ECO:0000313" key="2">
    <source>
        <dbReference type="Proteomes" id="UP000799755"/>
    </source>
</evidence>
<accession>A0ACB6R1P7</accession>
<dbReference type="Proteomes" id="UP000799755">
    <property type="component" value="Unassembled WGS sequence"/>
</dbReference>
<keyword evidence="2" id="KW-1185">Reference proteome</keyword>
<evidence type="ECO:0000313" key="1">
    <source>
        <dbReference type="EMBL" id="KAF2473101.1"/>
    </source>
</evidence>
<protein>
    <submittedName>
        <fullName evidence="1">Uncharacterized protein</fullName>
    </submittedName>
</protein>
<sequence>MKLCIASFGLFLVQCLIGAANADCAPVSGSLTLKTSQDVTTVSKCTDFTGNIVVAADGPEEIALDGIHTVTGNIDVENVAQLRSLSSNSLEVVQSLTLMNLPKLSNLSFPALSNFSSLQWKNLPSFEHCAVAGTHNGEIQEITVTNTSLKSMDWLVWPVQLLNITENASLETFSIPYNSINTGSSLTFSDNAALANITVSQLSGIYGGLQVSGNNALSKLSFEAMETIGGYVQLSGDFKNVSMPALNSINGGLNVQSTGDITALCINLQEKASSHVLKGHYDCTPNVQKSPASPTTMSSASTAKPTSPTITTIPTPSPSPQGSGLSIWGKVGISVTVLVIAFTTLALTIFYFRRRNHSKVQEIQQKKIDSIELADSDAGAGASIPKELESPHIRLELAAGKIAQELPAYVPHELLAKHGSSELHSPTASFTSVRSDVPLIRHELPG</sequence>